<evidence type="ECO:0000256" key="6">
    <source>
        <dbReference type="ARBA" id="ARBA00023242"/>
    </source>
</evidence>
<dbReference type="SMART" id="SM00338">
    <property type="entry name" value="BRLZ"/>
    <property type="match status" value="1"/>
</dbReference>
<reference evidence="9" key="1">
    <citation type="submission" date="2023-04" db="EMBL/GenBank/DDBJ databases">
        <title>Phytophthora fragariaefolia NBRC 109709.</title>
        <authorList>
            <person name="Ichikawa N."/>
            <person name="Sato H."/>
            <person name="Tonouchi N."/>
        </authorList>
    </citation>
    <scope>NUCLEOTIDE SEQUENCE</scope>
    <source>
        <strain evidence="9">NBRC 109709</strain>
    </source>
</reference>
<keyword evidence="6" id="KW-0539">Nucleus</keyword>
<dbReference type="PRINTS" id="PR00041">
    <property type="entry name" value="LEUZIPPRCREB"/>
</dbReference>
<evidence type="ECO:0000313" key="9">
    <source>
        <dbReference type="EMBL" id="GMF25959.1"/>
    </source>
</evidence>
<gene>
    <name evidence="9" type="ORF">Pfra01_000477200</name>
</gene>
<dbReference type="SUPFAM" id="SSF57959">
    <property type="entry name" value="Leucine zipper domain"/>
    <property type="match status" value="1"/>
</dbReference>
<dbReference type="PROSITE" id="PS50217">
    <property type="entry name" value="BZIP"/>
    <property type="match status" value="1"/>
</dbReference>
<feature type="domain" description="BZIP" evidence="8">
    <location>
        <begin position="106"/>
        <end position="143"/>
    </location>
</feature>
<dbReference type="Proteomes" id="UP001165121">
    <property type="component" value="Unassembled WGS sequence"/>
</dbReference>
<dbReference type="GO" id="GO:0005634">
    <property type="term" value="C:nucleus"/>
    <property type="evidence" value="ECO:0007669"/>
    <property type="project" value="UniProtKB-SubCell"/>
</dbReference>
<keyword evidence="3" id="KW-0805">Transcription regulation</keyword>
<keyword evidence="5" id="KW-0804">Transcription</keyword>
<accession>A0A9W6U4I2</accession>
<evidence type="ECO:0000256" key="3">
    <source>
        <dbReference type="ARBA" id="ARBA00023015"/>
    </source>
</evidence>
<protein>
    <submittedName>
        <fullName evidence="9">Unnamed protein product</fullName>
    </submittedName>
</protein>
<feature type="compositionally biased region" description="Low complexity" evidence="7">
    <location>
        <begin position="53"/>
        <end position="73"/>
    </location>
</feature>
<dbReference type="PANTHER" id="PTHR47416:SF8">
    <property type="entry name" value="BASIC-LEUCINE ZIPPER TRANSCRIPTION FACTOR E-RELATED"/>
    <property type="match status" value="1"/>
</dbReference>
<organism evidence="9 10">
    <name type="scientific">Phytophthora fragariaefolia</name>
    <dbReference type="NCBI Taxonomy" id="1490495"/>
    <lineage>
        <taxon>Eukaryota</taxon>
        <taxon>Sar</taxon>
        <taxon>Stramenopiles</taxon>
        <taxon>Oomycota</taxon>
        <taxon>Peronosporomycetes</taxon>
        <taxon>Peronosporales</taxon>
        <taxon>Peronosporaceae</taxon>
        <taxon>Phytophthora</taxon>
    </lineage>
</organism>
<feature type="compositionally biased region" description="Polar residues" evidence="7">
    <location>
        <begin position="74"/>
        <end position="85"/>
    </location>
</feature>
<evidence type="ECO:0000313" key="10">
    <source>
        <dbReference type="Proteomes" id="UP001165121"/>
    </source>
</evidence>
<feature type="compositionally biased region" description="Basic and acidic residues" evidence="7">
    <location>
        <begin position="105"/>
        <end position="121"/>
    </location>
</feature>
<evidence type="ECO:0000256" key="2">
    <source>
        <dbReference type="ARBA" id="ARBA00007163"/>
    </source>
</evidence>
<evidence type="ECO:0000256" key="1">
    <source>
        <dbReference type="ARBA" id="ARBA00004123"/>
    </source>
</evidence>
<dbReference type="InterPro" id="IPR004827">
    <property type="entry name" value="bZIP"/>
</dbReference>
<evidence type="ECO:0000256" key="5">
    <source>
        <dbReference type="ARBA" id="ARBA00023163"/>
    </source>
</evidence>
<sequence>MDLTAEDDDLLSYFLAADVAAEQLPQPRAADAGAAEQFTLGQTVPLAPERTFGGELAPASSPPASGSGQAAPAFQQTSSGFSESSLMRPAVPDDDAASATGALDSDEKRQRRLARNRESARQSRRRKKQYLELLEEKVSQLTESIDATRASHLDRADEALNQVRSDILQSLADDLKNGGSEEVSLTGFGGGHALGCSDAFMWQCPECAGKDPSGHHADPGAIRTEQCCTYKGDRL</sequence>
<comment type="caution">
    <text evidence="9">The sequence shown here is derived from an EMBL/GenBank/DDBJ whole genome shotgun (WGS) entry which is preliminary data.</text>
</comment>
<proteinExistence type="inferred from homology"/>
<evidence type="ECO:0000256" key="7">
    <source>
        <dbReference type="SAM" id="MobiDB-lite"/>
    </source>
</evidence>
<dbReference type="PROSITE" id="PS00036">
    <property type="entry name" value="BZIP_BASIC"/>
    <property type="match status" value="1"/>
</dbReference>
<dbReference type="EMBL" id="BSXT01000374">
    <property type="protein sequence ID" value="GMF25959.1"/>
    <property type="molecule type" value="Genomic_DNA"/>
</dbReference>
<dbReference type="CDD" id="cd14811">
    <property type="entry name" value="bZIP_u2"/>
    <property type="match status" value="1"/>
</dbReference>
<keyword evidence="10" id="KW-1185">Reference proteome</keyword>
<dbReference type="AlphaFoldDB" id="A0A9W6U4I2"/>
<comment type="subcellular location">
    <subcellularLocation>
        <location evidence="1">Nucleus</location>
    </subcellularLocation>
</comment>
<feature type="region of interest" description="Disordered" evidence="7">
    <location>
        <begin position="27"/>
        <end position="126"/>
    </location>
</feature>
<dbReference type="InterPro" id="IPR046347">
    <property type="entry name" value="bZIP_sf"/>
</dbReference>
<dbReference type="Gene3D" id="1.20.5.170">
    <property type="match status" value="1"/>
</dbReference>
<evidence type="ECO:0000259" key="8">
    <source>
        <dbReference type="PROSITE" id="PS50217"/>
    </source>
</evidence>
<keyword evidence="4" id="KW-0238">DNA-binding</keyword>
<dbReference type="PANTHER" id="PTHR47416">
    <property type="entry name" value="BASIC-LEUCINE ZIPPER TRANSCRIPTION FACTOR F-RELATED"/>
    <property type="match status" value="1"/>
</dbReference>
<evidence type="ECO:0000256" key="4">
    <source>
        <dbReference type="ARBA" id="ARBA00023125"/>
    </source>
</evidence>
<dbReference type="GO" id="GO:0003677">
    <property type="term" value="F:DNA binding"/>
    <property type="evidence" value="ECO:0007669"/>
    <property type="project" value="UniProtKB-KW"/>
</dbReference>
<dbReference type="GO" id="GO:0003700">
    <property type="term" value="F:DNA-binding transcription factor activity"/>
    <property type="evidence" value="ECO:0007669"/>
    <property type="project" value="InterPro"/>
</dbReference>
<comment type="similarity">
    <text evidence="2">Belongs to the bZIP family.</text>
</comment>
<dbReference type="Pfam" id="PF00170">
    <property type="entry name" value="bZIP_1"/>
    <property type="match status" value="1"/>
</dbReference>
<name>A0A9W6U4I2_9STRA</name>
<dbReference type="OrthoDB" id="425490at2759"/>